<feature type="domain" description="Integrase catalytic" evidence="5">
    <location>
        <begin position="159"/>
        <end position="265"/>
    </location>
</feature>
<dbReference type="PROSITE" id="PS50994">
    <property type="entry name" value="INTEGRASE"/>
    <property type="match status" value="1"/>
</dbReference>
<comment type="similarity">
    <text evidence="1">Belongs to the beta type-B retroviral polymerase family. HERV class-II K(HML-2) pol subfamily.</text>
</comment>
<organism evidence="6 7">
    <name type="scientific">Paramormyrops kingsleyae</name>
    <dbReference type="NCBI Taxonomy" id="1676925"/>
    <lineage>
        <taxon>Eukaryota</taxon>
        <taxon>Metazoa</taxon>
        <taxon>Chordata</taxon>
        <taxon>Craniata</taxon>
        <taxon>Vertebrata</taxon>
        <taxon>Euteleostomi</taxon>
        <taxon>Actinopterygii</taxon>
        <taxon>Neopterygii</taxon>
        <taxon>Teleostei</taxon>
        <taxon>Osteoglossocephala</taxon>
        <taxon>Osteoglossomorpha</taxon>
        <taxon>Osteoglossiformes</taxon>
        <taxon>Mormyridae</taxon>
        <taxon>Paramormyrops</taxon>
    </lineage>
</organism>
<dbReference type="Pfam" id="PF00665">
    <property type="entry name" value="rve"/>
    <property type="match status" value="1"/>
</dbReference>
<reference evidence="6" key="1">
    <citation type="submission" date="2025-08" db="UniProtKB">
        <authorList>
            <consortium name="Ensembl"/>
        </authorList>
    </citation>
    <scope>IDENTIFICATION</scope>
</reference>
<protein>
    <recommendedName>
        <fullName evidence="3">Gypsy retrotransposon integrase-like protein 1</fullName>
        <ecNumber evidence="2">3.1.26.4</ecNumber>
    </recommendedName>
</protein>
<evidence type="ECO:0000256" key="3">
    <source>
        <dbReference type="ARBA" id="ARBA00039658"/>
    </source>
</evidence>
<dbReference type="InterPro" id="IPR000477">
    <property type="entry name" value="RT_dom"/>
</dbReference>
<evidence type="ECO:0000256" key="1">
    <source>
        <dbReference type="ARBA" id="ARBA00010879"/>
    </source>
</evidence>
<evidence type="ECO:0000259" key="4">
    <source>
        <dbReference type="PROSITE" id="PS50878"/>
    </source>
</evidence>
<dbReference type="Proteomes" id="UP000261540">
    <property type="component" value="Unplaced"/>
</dbReference>
<dbReference type="FunFam" id="3.30.420.10:FF:000032">
    <property type="entry name" value="Retrovirus-related Pol polyprotein from transposon 297-like Protein"/>
    <property type="match status" value="1"/>
</dbReference>
<keyword evidence="7" id="KW-1185">Reference proteome</keyword>
<dbReference type="Pfam" id="PF00078">
    <property type="entry name" value="RVT_1"/>
    <property type="match status" value="1"/>
</dbReference>
<evidence type="ECO:0000256" key="2">
    <source>
        <dbReference type="ARBA" id="ARBA00012180"/>
    </source>
</evidence>
<dbReference type="Gene3D" id="1.10.340.70">
    <property type="match status" value="1"/>
</dbReference>
<reference evidence="6" key="2">
    <citation type="submission" date="2025-09" db="UniProtKB">
        <authorList>
            <consortium name="Ensembl"/>
        </authorList>
    </citation>
    <scope>IDENTIFICATION</scope>
</reference>
<sequence length="461" mass="52637">MNSVLAGLIYKSCAVYLDDIVVASPTFEQHLQDLKDVFLRLRSAGLTIKLAKCQFCRKEFNFLGYRVCRDGILPDQGKVNAVLHFETPVNVRQNTVLQYYHDHPTAGHLGMTKTLARLKHRFFWPNMSSGVKTYVSSCKVCQLTKPCQRKPAGLMVPIRPQGPWEFVGVDFVGPLPRTSNGNAYILVFVDYFSKWVEIVAVKEATAQVAASRLLSEVFSRHGAPTHLISDRGSPFVSHLFEKLLTLIGTEHRLTTAYHPTLKTAIRAYVDDKHTSWDKYIPQICFALRTAPHESTGQSPAMLLYGRELNTPLDLVTHPNGDGELDIDIPYLEQLQSSLREAHEHAKASLEVNHARRKKYYDKRRRSVNFSIGDLIRVRNHPKSDFHQTQVKFLGYVIWPGTVAMDEWKVAAIQDWLRPHTIKELQGFLGFEIFYCHFITEFQPRSSTLYLPHTRKRNSSSV</sequence>
<dbReference type="GO" id="GO:0003676">
    <property type="term" value="F:nucleic acid binding"/>
    <property type="evidence" value="ECO:0007669"/>
    <property type="project" value="InterPro"/>
</dbReference>
<dbReference type="InterPro" id="IPR043502">
    <property type="entry name" value="DNA/RNA_pol_sf"/>
</dbReference>
<evidence type="ECO:0000259" key="5">
    <source>
        <dbReference type="PROSITE" id="PS50994"/>
    </source>
</evidence>
<dbReference type="STRING" id="1676925.ENSPKIP00000036939"/>
<dbReference type="InterPro" id="IPR041588">
    <property type="entry name" value="Integrase_H2C2"/>
</dbReference>
<dbReference type="InterPro" id="IPR001584">
    <property type="entry name" value="Integrase_cat-core"/>
</dbReference>
<accession>A0A3B3T249</accession>
<feature type="domain" description="Reverse transcriptase" evidence="4">
    <location>
        <begin position="1"/>
        <end position="67"/>
    </location>
</feature>
<dbReference type="GO" id="GO:0015074">
    <property type="term" value="P:DNA integration"/>
    <property type="evidence" value="ECO:0007669"/>
    <property type="project" value="InterPro"/>
</dbReference>
<dbReference type="AlphaFoldDB" id="A0A3B3T249"/>
<dbReference type="FunFam" id="3.30.70.270:FF:000003">
    <property type="entry name" value="Transposon Ty3-G Gag-Pol polyprotein"/>
    <property type="match status" value="1"/>
</dbReference>
<dbReference type="InterPro" id="IPR043128">
    <property type="entry name" value="Rev_trsase/Diguanyl_cyclase"/>
</dbReference>
<dbReference type="PANTHER" id="PTHR37984:SF15">
    <property type="entry name" value="INTEGRASE CATALYTIC DOMAIN-CONTAINING PROTEIN"/>
    <property type="match status" value="1"/>
</dbReference>
<dbReference type="PROSITE" id="PS50878">
    <property type="entry name" value="RT_POL"/>
    <property type="match status" value="1"/>
</dbReference>
<dbReference type="Gene3D" id="3.30.70.270">
    <property type="match status" value="2"/>
</dbReference>
<dbReference type="InterPro" id="IPR050951">
    <property type="entry name" value="Retrovirus_Pol_polyprotein"/>
</dbReference>
<dbReference type="Pfam" id="PF17921">
    <property type="entry name" value="Integrase_H2C2"/>
    <property type="match status" value="1"/>
</dbReference>
<dbReference type="InterPro" id="IPR012337">
    <property type="entry name" value="RNaseH-like_sf"/>
</dbReference>
<dbReference type="InterPro" id="IPR036397">
    <property type="entry name" value="RNaseH_sf"/>
</dbReference>
<dbReference type="GeneTree" id="ENSGT01000000214408"/>
<name>A0A3B3T249_9TELE</name>
<evidence type="ECO:0000313" key="7">
    <source>
        <dbReference type="Proteomes" id="UP000261540"/>
    </source>
</evidence>
<dbReference type="FunFam" id="1.10.340.70:FF:000001">
    <property type="entry name" value="Retrovirus-related Pol polyprotein from transposon gypsy-like Protein"/>
    <property type="match status" value="1"/>
</dbReference>
<evidence type="ECO:0000313" key="6">
    <source>
        <dbReference type="Ensembl" id="ENSPKIP00000036939.1"/>
    </source>
</evidence>
<proteinExistence type="inferred from homology"/>
<dbReference type="SUPFAM" id="SSF56672">
    <property type="entry name" value="DNA/RNA polymerases"/>
    <property type="match status" value="2"/>
</dbReference>
<dbReference type="Ensembl" id="ENSPKIT00000017893.1">
    <property type="protein sequence ID" value="ENSPKIP00000036939.1"/>
    <property type="gene ID" value="ENSPKIG00000015325.1"/>
</dbReference>
<dbReference type="SUPFAM" id="SSF53098">
    <property type="entry name" value="Ribonuclease H-like"/>
    <property type="match status" value="1"/>
</dbReference>
<dbReference type="PANTHER" id="PTHR37984">
    <property type="entry name" value="PROTEIN CBG26694"/>
    <property type="match status" value="1"/>
</dbReference>
<dbReference type="Gene3D" id="3.30.420.10">
    <property type="entry name" value="Ribonuclease H-like superfamily/Ribonuclease H"/>
    <property type="match status" value="1"/>
</dbReference>
<dbReference type="EC" id="3.1.26.4" evidence="2"/>
<dbReference type="GO" id="GO:0004523">
    <property type="term" value="F:RNA-DNA hybrid ribonuclease activity"/>
    <property type="evidence" value="ECO:0007669"/>
    <property type="project" value="UniProtKB-EC"/>
</dbReference>